<evidence type="ECO:0000256" key="3">
    <source>
        <dbReference type="PIRNR" id="PIRNR006223"/>
    </source>
</evidence>
<dbReference type="InterPro" id="IPR025526">
    <property type="entry name" value="DsrC-like_dom_sf"/>
</dbReference>
<dbReference type="PANTHER" id="PTHR37010:SF1">
    <property type="entry name" value="SULFURTRANSFERASE TUSE"/>
    <property type="match status" value="1"/>
</dbReference>
<protein>
    <recommendedName>
        <fullName evidence="3">Sulfurtransferase</fullName>
        <ecNumber evidence="3">2.8.1.-</ecNumber>
    </recommendedName>
</protein>
<dbReference type="EMBL" id="QNRT01000001">
    <property type="protein sequence ID" value="RBP52671.1"/>
    <property type="molecule type" value="Genomic_DNA"/>
</dbReference>
<dbReference type="Gene3D" id="1.10.10.370">
    <property type="entry name" value="DsrC-like protein, C-terminal domain"/>
    <property type="match status" value="1"/>
</dbReference>
<dbReference type="InterPro" id="IPR042072">
    <property type="entry name" value="DsrC-like_C"/>
</dbReference>
<dbReference type="GO" id="GO:0016740">
    <property type="term" value="F:transferase activity"/>
    <property type="evidence" value="ECO:0007669"/>
    <property type="project" value="UniProtKB-KW"/>
</dbReference>
<comment type="similarity">
    <text evidence="3">Belongs to the dsrC/tusE family.</text>
</comment>
<sequence>MTESIEFNGQHYAVDAQGFLKNRLAWTEALGRHIASLEGVELTDEHWEVIHYFREYYDDYNIPPPIRMVIRVFKQAFGEENANSRYLLSLFPEGATKSASKYAGLPKPKNCK</sequence>
<dbReference type="FunCoup" id="A0A395JM06">
    <property type="interactions" value="46"/>
</dbReference>
<dbReference type="Gene3D" id="3.30.1420.10">
    <property type="match status" value="1"/>
</dbReference>
<evidence type="ECO:0000313" key="6">
    <source>
        <dbReference type="Proteomes" id="UP000253083"/>
    </source>
</evidence>
<comment type="function">
    <text evidence="3">Part of a sulfur-relay system.</text>
</comment>
<comment type="subcellular location">
    <subcellularLocation>
        <location evidence="1">Cytoplasm</location>
    </subcellularLocation>
</comment>
<organism evidence="5 6">
    <name type="scientific">Arenicella xantha</name>
    <dbReference type="NCBI Taxonomy" id="644221"/>
    <lineage>
        <taxon>Bacteria</taxon>
        <taxon>Pseudomonadati</taxon>
        <taxon>Pseudomonadota</taxon>
        <taxon>Gammaproteobacteria</taxon>
        <taxon>Arenicellales</taxon>
        <taxon>Arenicellaceae</taxon>
        <taxon>Arenicella</taxon>
    </lineage>
</organism>
<dbReference type="SUPFAM" id="SSF69721">
    <property type="entry name" value="DsrC, the gamma subunit of dissimilatory sulfite reductase"/>
    <property type="match status" value="1"/>
</dbReference>
<dbReference type="PIRSF" id="PIRSF006223">
    <property type="entry name" value="DsrC_TusE"/>
    <property type="match status" value="1"/>
</dbReference>
<gene>
    <name evidence="5" type="ORF">DFR28_10153</name>
</gene>
<evidence type="ECO:0000256" key="2">
    <source>
        <dbReference type="ARBA" id="ARBA00022490"/>
    </source>
</evidence>
<comment type="caution">
    <text evidence="5">The sequence shown here is derived from an EMBL/GenBank/DDBJ whole genome shotgun (WGS) entry which is preliminary data.</text>
</comment>
<keyword evidence="3" id="KW-0808">Transferase</keyword>
<dbReference type="RefSeq" id="WP_113952300.1">
    <property type="nucleotide sequence ID" value="NZ_QNRT01000001.1"/>
</dbReference>
<dbReference type="GO" id="GO:0002143">
    <property type="term" value="P:tRNA wobble position uridine thiolation"/>
    <property type="evidence" value="ECO:0007669"/>
    <property type="project" value="TreeGrafter"/>
</dbReference>
<dbReference type="OrthoDB" id="9786347at2"/>
<feature type="active site" description="Cysteine persulfide intermediate" evidence="4">
    <location>
        <position position="111"/>
    </location>
</feature>
<dbReference type="InterPro" id="IPR043163">
    <property type="entry name" value="DsrC-like_N"/>
</dbReference>
<dbReference type="Proteomes" id="UP000253083">
    <property type="component" value="Unassembled WGS sequence"/>
</dbReference>
<keyword evidence="6" id="KW-1185">Reference proteome</keyword>
<evidence type="ECO:0000256" key="1">
    <source>
        <dbReference type="ARBA" id="ARBA00004496"/>
    </source>
</evidence>
<dbReference type="EC" id="2.8.1.-" evidence="3"/>
<dbReference type="GO" id="GO:0097163">
    <property type="term" value="F:sulfur carrier activity"/>
    <property type="evidence" value="ECO:0007669"/>
    <property type="project" value="TreeGrafter"/>
</dbReference>
<dbReference type="PANTHER" id="PTHR37010">
    <property type="entry name" value="SULFURTRANSFERASE TUSE"/>
    <property type="match status" value="1"/>
</dbReference>
<proteinExistence type="inferred from homology"/>
<dbReference type="InParanoid" id="A0A395JM06"/>
<accession>A0A395JM06</accession>
<dbReference type="AlphaFoldDB" id="A0A395JM06"/>
<dbReference type="NCBIfam" id="TIGR03342">
    <property type="entry name" value="dsrC_tusE_dsvC"/>
    <property type="match status" value="1"/>
</dbReference>
<evidence type="ECO:0000256" key="4">
    <source>
        <dbReference type="PIRSR" id="PIRSR006223-50"/>
    </source>
</evidence>
<keyword evidence="2" id="KW-0963">Cytoplasm</keyword>
<reference evidence="5 6" key="1">
    <citation type="submission" date="2018-06" db="EMBL/GenBank/DDBJ databases">
        <title>Genomic Encyclopedia of Type Strains, Phase IV (KMG-IV): sequencing the most valuable type-strain genomes for metagenomic binning, comparative biology and taxonomic classification.</title>
        <authorList>
            <person name="Goeker M."/>
        </authorList>
    </citation>
    <scope>NUCLEOTIDE SEQUENCE [LARGE SCALE GENOMIC DNA]</scope>
    <source>
        <strain evidence="5 6">DSM 24032</strain>
    </source>
</reference>
<name>A0A395JM06_9GAMM</name>
<dbReference type="GO" id="GO:0005737">
    <property type="term" value="C:cytoplasm"/>
    <property type="evidence" value="ECO:0007669"/>
    <property type="project" value="UniProtKB-SubCell"/>
</dbReference>
<dbReference type="InterPro" id="IPR007453">
    <property type="entry name" value="DsrC/TusE"/>
</dbReference>
<dbReference type="Pfam" id="PF04358">
    <property type="entry name" value="DsrC"/>
    <property type="match status" value="1"/>
</dbReference>
<evidence type="ECO:0000313" key="5">
    <source>
        <dbReference type="EMBL" id="RBP52671.1"/>
    </source>
</evidence>